<dbReference type="PROSITE" id="PS50810">
    <property type="entry name" value="FRATAXIN_2"/>
    <property type="match status" value="1"/>
</dbReference>
<reference evidence="3 4" key="1">
    <citation type="submission" date="2019-02" db="EMBL/GenBank/DDBJ databases">
        <title>Deep-cultivation of Planctomycetes and their phenomic and genomic characterization uncovers novel biology.</title>
        <authorList>
            <person name="Wiegand S."/>
            <person name="Jogler M."/>
            <person name="Boedeker C."/>
            <person name="Pinto D."/>
            <person name="Vollmers J."/>
            <person name="Rivas-Marin E."/>
            <person name="Kohn T."/>
            <person name="Peeters S.H."/>
            <person name="Heuer A."/>
            <person name="Rast P."/>
            <person name="Oberbeckmann S."/>
            <person name="Bunk B."/>
            <person name="Jeske O."/>
            <person name="Meyerdierks A."/>
            <person name="Storesund J.E."/>
            <person name="Kallscheuer N."/>
            <person name="Luecker S."/>
            <person name="Lage O.M."/>
            <person name="Pohl T."/>
            <person name="Merkel B.J."/>
            <person name="Hornburger P."/>
            <person name="Mueller R.-W."/>
            <person name="Bruemmer F."/>
            <person name="Labrenz M."/>
            <person name="Spormann A.M."/>
            <person name="Op den Camp H."/>
            <person name="Overmann J."/>
            <person name="Amann R."/>
            <person name="Jetten M.S.M."/>
            <person name="Mascher T."/>
            <person name="Medema M.H."/>
            <person name="Devos D.P."/>
            <person name="Kaster A.-K."/>
            <person name="Ovreas L."/>
            <person name="Rohde M."/>
            <person name="Galperin M.Y."/>
            <person name="Jogler C."/>
        </authorList>
    </citation>
    <scope>NUCLEOTIDE SEQUENCE [LARGE SCALE GENOMIC DNA]</scope>
    <source>
        <strain evidence="3 4">Pla163</strain>
    </source>
</reference>
<dbReference type="GO" id="GO:0006879">
    <property type="term" value="P:intracellular iron ion homeostasis"/>
    <property type="evidence" value="ECO:0007669"/>
    <property type="project" value="TreeGrafter"/>
</dbReference>
<comment type="similarity">
    <text evidence="1">Belongs to the frataxin family.</text>
</comment>
<dbReference type="GO" id="GO:0016226">
    <property type="term" value="P:iron-sulfur cluster assembly"/>
    <property type="evidence" value="ECO:0007669"/>
    <property type="project" value="InterPro"/>
</dbReference>
<dbReference type="EMBL" id="CP036290">
    <property type="protein sequence ID" value="QDU83844.1"/>
    <property type="molecule type" value="Genomic_DNA"/>
</dbReference>
<dbReference type="GO" id="GO:0051537">
    <property type="term" value="F:2 iron, 2 sulfur cluster binding"/>
    <property type="evidence" value="ECO:0007669"/>
    <property type="project" value="TreeGrafter"/>
</dbReference>
<dbReference type="InterPro" id="IPR036524">
    <property type="entry name" value="Frataxin/CyaY_sf"/>
</dbReference>
<dbReference type="NCBIfam" id="TIGR03421">
    <property type="entry name" value="FeS_CyaY"/>
    <property type="match status" value="1"/>
</dbReference>
<evidence type="ECO:0000313" key="3">
    <source>
        <dbReference type="EMBL" id="QDU83844.1"/>
    </source>
</evidence>
<name>A0A518CX97_9BACT</name>
<dbReference type="RefSeq" id="WP_145184283.1">
    <property type="nucleotide sequence ID" value="NZ_CP036290.1"/>
</dbReference>
<evidence type="ECO:0000313" key="4">
    <source>
        <dbReference type="Proteomes" id="UP000319342"/>
    </source>
</evidence>
<dbReference type="GO" id="GO:0004322">
    <property type="term" value="F:ferroxidase activity"/>
    <property type="evidence" value="ECO:0007669"/>
    <property type="project" value="TreeGrafter"/>
</dbReference>
<dbReference type="PANTHER" id="PTHR16821">
    <property type="entry name" value="FRATAXIN"/>
    <property type="match status" value="1"/>
</dbReference>
<evidence type="ECO:0000256" key="1">
    <source>
        <dbReference type="ARBA" id="ARBA00008183"/>
    </source>
</evidence>
<proteinExistence type="inferred from homology"/>
<dbReference type="Proteomes" id="UP000319342">
    <property type="component" value="Chromosome"/>
</dbReference>
<organism evidence="3 4">
    <name type="scientific">Rohdeia mirabilis</name>
    <dbReference type="NCBI Taxonomy" id="2528008"/>
    <lineage>
        <taxon>Bacteria</taxon>
        <taxon>Pseudomonadati</taxon>
        <taxon>Planctomycetota</taxon>
        <taxon>Planctomycetia</taxon>
        <taxon>Planctomycetia incertae sedis</taxon>
        <taxon>Rohdeia</taxon>
    </lineage>
</organism>
<protein>
    <submittedName>
        <fullName evidence="3">Frataxin-like protein</fullName>
    </submittedName>
</protein>
<keyword evidence="2" id="KW-0408">Iron</keyword>
<accession>A0A518CX97</accession>
<dbReference type="InterPro" id="IPR002908">
    <property type="entry name" value="Frataxin/CyaY"/>
</dbReference>
<keyword evidence="4" id="KW-1185">Reference proteome</keyword>
<dbReference type="PANTHER" id="PTHR16821:SF2">
    <property type="entry name" value="FRATAXIN, MITOCHONDRIAL"/>
    <property type="match status" value="1"/>
</dbReference>
<dbReference type="GO" id="GO:0008198">
    <property type="term" value="F:ferrous iron binding"/>
    <property type="evidence" value="ECO:0007669"/>
    <property type="project" value="TreeGrafter"/>
</dbReference>
<dbReference type="SUPFAM" id="SSF55387">
    <property type="entry name" value="Frataxin/Nqo15-like"/>
    <property type="match status" value="1"/>
</dbReference>
<dbReference type="GO" id="GO:0034986">
    <property type="term" value="F:iron chaperone activity"/>
    <property type="evidence" value="ECO:0007669"/>
    <property type="project" value="TreeGrafter"/>
</dbReference>
<dbReference type="GO" id="GO:0005737">
    <property type="term" value="C:cytoplasm"/>
    <property type="evidence" value="ECO:0007669"/>
    <property type="project" value="UniProtKB-ARBA"/>
</dbReference>
<dbReference type="AlphaFoldDB" id="A0A518CX97"/>
<dbReference type="Gene3D" id="3.30.920.10">
    <property type="entry name" value="Frataxin/CyaY"/>
    <property type="match status" value="1"/>
</dbReference>
<dbReference type="Pfam" id="PF01491">
    <property type="entry name" value="Frataxin_Cyay"/>
    <property type="match status" value="1"/>
</dbReference>
<dbReference type="GO" id="GO:0008199">
    <property type="term" value="F:ferric iron binding"/>
    <property type="evidence" value="ECO:0007669"/>
    <property type="project" value="InterPro"/>
</dbReference>
<gene>
    <name evidence="3" type="ORF">Pla163_09450</name>
</gene>
<sequence>MDSIQYDTLADHCLNRIEDWLQDFDPDELDYATADGVVKFEFPDGVTFVLNRQAGSHQMWYAAGVRAWHYDWNGETWVDDRDGHDLYANVARTVGEKLGRDVAI</sequence>
<dbReference type="OrthoDB" id="285675at2"/>
<evidence type="ECO:0000256" key="2">
    <source>
        <dbReference type="ARBA" id="ARBA00023004"/>
    </source>
</evidence>
<dbReference type="SMART" id="SM01219">
    <property type="entry name" value="Frataxin_Cyay"/>
    <property type="match status" value="1"/>
</dbReference>